<evidence type="ECO:0000313" key="2">
    <source>
        <dbReference type="EMBL" id="KAJ4842625.1"/>
    </source>
</evidence>
<gene>
    <name evidence="2" type="ORF">Tsubulata_039769</name>
</gene>
<reference evidence="2" key="1">
    <citation type="submission" date="2022-02" db="EMBL/GenBank/DDBJ databases">
        <authorList>
            <person name="Henning P.M."/>
            <person name="McCubbin A.G."/>
            <person name="Shore J.S."/>
        </authorList>
    </citation>
    <scope>NUCLEOTIDE SEQUENCE</scope>
    <source>
        <strain evidence="2">F60SS</strain>
        <tissue evidence="2">Leaves</tissue>
    </source>
</reference>
<name>A0A9Q0JJ74_9ROSI</name>
<feature type="domain" description="Fatty acyl-CoA reductase C-terminal" evidence="1">
    <location>
        <begin position="3"/>
        <end position="52"/>
    </location>
</feature>
<accession>A0A9Q0JJ74</accession>
<proteinExistence type="predicted"/>
<dbReference type="OrthoDB" id="429813at2759"/>
<dbReference type="Pfam" id="PF03015">
    <property type="entry name" value="Sterile"/>
    <property type="match status" value="1"/>
</dbReference>
<dbReference type="Proteomes" id="UP001141552">
    <property type="component" value="Unassembled WGS sequence"/>
</dbReference>
<evidence type="ECO:0000259" key="1">
    <source>
        <dbReference type="Pfam" id="PF03015"/>
    </source>
</evidence>
<sequence length="79" mass="9121">MYMFDKENTKKVMEGMSGKEVDEFGFEVESISWENYFKTIHLPGLRRHVLKQPLALAAAAPDPEFNICLCASYINLCFR</sequence>
<comment type="caution">
    <text evidence="2">The sequence shown here is derived from an EMBL/GenBank/DDBJ whole genome shotgun (WGS) entry which is preliminary data.</text>
</comment>
<dbReference type="AlphaFoldDB" id="A0A9Q0JJ74"/>
<reference evidence="2" key="2">
    <citation type="journal article" date="2023" name="Plants (Basel)">
        <title>Annotation of the Turnera subulata (Passifloraceae) Draft Genome Reveals the S-Locus Evolved after the Divergence of Turneroideae from Passifloroideae in a Stepwise Manner.</title>
        <authorList>
            <person name="Henning P.M."/>
            <person name="Roalson E.H."/>
            <person name="Mir W."/>
            <person name="McCubbin A.G."/>
            <person name="Shore J.S."/>
        </authorList>
    </citation>
    <scope>NUCLEOTIDE SEQUENCE</scope>
    <source>
        <strain evidence="2">F60SS</strain>
    </source>
</reference>
<protein>
    <recommendedName>
        <fullName evidence="1">Fatty acyl-CoA reductase C-terminal domain-containing protein</fullName>
    </recommendedName>
</protein>
<keyword evidence="3" id="KW-1185">Reference proteome</keyword>
<evidence type="ECO:0000313" key="3">
    <source>
        <dbReference type="Proteomes" id="UP001141552"/>
    </source>
</evidence>
<dbReference type="EMBL" id="JAKUCV010002448">
    <property type="protein sequence ID" value="KAJ4842625.1"/>
    <property type="molecule type" value="Genomic_DNA"/>
</dbReference>
<organism evidence="2 3">
    <name type="scientific">Turnera subulata</name>
    <dbReference type="NCBI Taxonomy" id="218843"/>
    <lineage>
        <taxon>Eukaryota</taxon>
        <taxon>Viridiplantae</taxon>
        <taxon>Streptophyta</taxon>
        <taxon>Embryophyta</taxon>
        <taxon>Tracheophyta</taxon>
        <taxon>Spermatophyta</taxon>
        <taxon>Magnoliopsida</taxon>
        <taxon>eudicotyledons</taxon>
        <taxon>Gunneridae</taxon>
        <taxon>Pentapetalae</taxon>
        <taxon>rosids</taxon>
        <taxon>fabids</taxon>
        <taxon>Malpighiales</taxon>
        <taxon>Passifloraceae</taxon>
        <taxon>Turnera</taxon>
    </lineage>
</organism>
<dbReference type="InterPro" id="IPR033640">
    <property type="entry name" value="FAR_C"/>
</dbReference>